<proteinExistence type="predicted"/>
<dbReference type="EMBL" id="CT868017">
    <property type="protein sequence ID" value="CAK61974.1"/>
    <property type="molecule type" value="Genomic_DNA"/>
</dbReference>
<feature type="compositionally biased region" description="Basic and acidic residues" evidence="1">
    <location>
        <begin position="249"/>
        <end position="265"/>
    </location>
</feature>
<dbReference type="KEGG" id="ptm:GSPATT00032206001"/>
<dbReference type="RefSeq" id="XP_001429372.1">
    <property type="nucleotide sequence ID" value="XM_001429335.1"/>
</dbReference>
<evidence type="ECO:0000313" key="2">
    <source>
        <dbReference type="EMBL" id="CAK61974.1"/>
    </source>
</evidence>
<feature type="compositionally biased region" description="Low complexity" evidence="1">
    <location>
        <begin position="108"/>
        <end position="123"/>
    </location>
</feature>
<keyword evidence="3" id="KW-1185">Reference proteome</keyword>
<dbReference type="AlphaFoldDB" id="A0BTV7"/>
<evidence type="ECO:0008006" key="4">
    <source>
        <dbReference type="Google" id="ProtNLM"/>
    </source>
</evidence>
<dbReference type="InParanoid" id="A0BTV7"/>
<dbReference type="Proteomes" id="UP000000600">
    <property type="component" value="Unassembled WGS sequence"/>
</dbReference>
<reference evidence="2 3" key="1">
    <citation type="journal article" date="2006" name="Nature">
        <title>Global trends of whole-genome duplications revealed by the ciliate Paramecium tetraurelia.</title>
        <authorList>
            <consortium name="Genoscope"/>
            <person name="Aury J.-M."/>
            <person name="Jaillon O."/>
            <person name="Duret L."/>
            <person name="Noel B."/>
            <person name="Jubin C."/>
            <person name="Porcel B.M."/>
            <person name="Segurens B."/>
            <person name="Daubin V."/>
            <person name="Anthouard V."/>
            <person name="Aiach N."/>
            <person name="Arnaiz O."/>
            <person name="Billaut A."/>
            <person name="Beisson J."/>
            <person name="Blanc I."/>
            <person name="Bouhouche K."/>
            <person name="Camara F."/>
            <person name="Duharcourt S."/>
            <person name="Guigo R."/>
            <person name="Gogendeau D."/>
            <person name="Katinka M."/>
            <person name="Keller A.-M."/>
            <person name="Kissmehl R."/>
            <person name="Klotz C."/>
            <person name="Koll F."/>
            <person name="Le Moue A."/>
            <person name="Lepere C."/>
            <person name="Malinsky S."/>
            <person name="Nowacki M."/>
            <person name="Nowak J.K."/>
            <person name="Plattner H."/>
            <person name="Poulain J."/>
            <person name="Ruiz F."/>
            <person name="Serrano V."/>
            <person name="Zagulski M."/>
            <person name="Dessen P."/>
            <person name="Betermier M."/>
            <person name="Weissenbach J."/>
            <person name="Scarpelli C."/>
            <person name="Schachter V."/>
            <person name="Sperling L."/>
            <person name="Meyer E."/>
            <person name="Cohen J."/>
            <person name="Wincker P."/>
        </authorList>
    </citation>
    <scope>NUCLEOTIDE SEQUENCE [LARGE SCALE GENOMIC DNA]</scope>
    <source>
        <strain evidence="2 3">Stock d4-2</strain>
    </source>
</reference>
<sequence length="278" mass="32937">MLIRQKYQMMKIKFKLLLRRLQIKKLSHPPNNQNRIRSSRIKQKTLSQKQQARMGQLQKKQAEQIQKEQQAALDARRIKPKKQFLRLIYNSDDENEQQEQQDEKTQDDSTTQQVQEQQVQGRQEQVDQYQSNVLLIMQRIEIKAVVGRQILIAKKQGIKKKETEDLDTILNELGFTQKGDSMEEGVQEKRRKRKGKIKIQYLQKKNHNNLSSNNNKSNNKLNKQITTRKLTQKKVLAEKAKKHQAGAHQVDKDLERVKQEIEKRNQKSQKNKKQDLDL</sequence>
<name>A0BTV7_PARTE</name>
<feature type="compositionally biased region" description="Low complexity" evidence="1">
    <location>
        <begin position="208"/>
        <end position="223"/>
    </location>
</feature>
<evidence type="ECO:0000313" key="3">
    <source>
        <dbReference type="Proteomes" id="UP000000600"/>
    </source>
</evidence>
<feature type="region of interest" description="Disordered" evidence="1">
    <location>
        <begin position="28"/>
        <end position="63"/>
    </location>
</feature>
<feature type="compositionally biased region" description="Polar residues" evidence="1">
    <location>
        <begin position="44"/>
        <end position="53"/>
    </location>
</feature>
<dbReference type="GeneID" id="5015156"/>
<gene>
    <name evidence="2" type="ORF">GSPATT00032206001</name>
</gene>
<dbReference type="OMA" id="NINWADF"/>
<evidence type="ECO:0000256" key="1">
    <source>
        <dbReference type="SAM" id="MobiDB-lite"/>
    </source>
</evidence>
<feature type="compositionally biased region" description="Acidic residues" evidence="1">
    <location>
        <begin position="91"/>
        <end position="100"/>
    </location>
</feature>
<organism evidence="2 3">
    <name type="scientific">Paramecium tetraurelia</name>
    <dbReference type="NCBI Taxonomy" id="5888"/>
    <lineage>
        <taxon>Eukaryota</taxon>
        <taxon>Sar</taxon>
        <taxon>Alveolata</taxon>
        <taxon>Ciliophora</taxon>
        <taxon>Intramacronucleata</taxon>
        <taxon>Oligohymenophorea</taxon>
        <taxon>Peniculida</taxon>
        <taxon>Parameciidae</taxon>
        <taxon>Paramecium</taxon>
    </lineage>
</organism>
<dbReference type="HOGENOM" id="CLU_1002730_0_0_1"/>
<feature type="region of interest" description="Disordered" evidence="1">
    <location>
        <begin position="91"/>
        <end position="123"/>
    </location>
</feature>
<protein>
    <recommendedName>
        <fullName evidence="4">Ribosome biogenesis protein NOP53</fullName>
    </recommendedName>
</protein>
<feature type="region of interest" description="Disordered" evidence="1">
    <location>
        <begin position="203"/>
        <end position="278"/>
    </location>
</feature>
<accession>A0BTV7</accession>